<dbReference type="Gene3D" id="3.30.2010.10">
    <property type="entry name" value="Metalloproteases ('zincins'), catalytic domain"/>
    <property type="match status" value="1"/>
</dbReference>
<dbReference type="AlphaFoldDB" id="A0AAU8LS18"/>
<feature type="transmembrane region" description="Helical" evidence="12">
    <location>
        <begin position="106"/>
        <end position="134"/>
    </location>
</feature>
<keyword evidence="4" id="KW-0645">Protease</keyword>
<reference evidence="14" key="2">
    <citation type="submission" date="2024-06" db="EMBL/GenBank/DDBJ databases">
        <authorList>
            <person name="Plum-Jensen L.E."/>
            <person name="Schramm A."/>
            <person name="Marshall I.P.G."/>
        </authorList>
    </citation>
    <scope>NUCLEOTIDE SEQUENCE</scope>
    <source>
        <strain evidence="14">Rat1</strain>
    </source>
</reference>
<evidence type="ECO:0000256" key="1">
    <source>
        <dbReference type="ARBA" id="ARBA00001947"/>
    </source>
</evidence>
<dbReference type="EC" id="3.4.24.-" evidence="14"/>
<dbReference type="InterPro" id="IPR050083">
    <property type="entry name" value="HtpX_protease"/>
</dbReference>
<feature type="domain" description="Peptidase M48" evidence="13">
    <location>
        <begin position="271"/>
        <end position="451"/>
    </location>
</feature>
<keyword evidence="9 12" id="KW-1133">Transmembrane helix</keyword>
<name>A0AAU8LS18_9BACT</name>
<feature type="transmembrane region" description="Helical" evidence="12">
    <location>
        <begin position="183"/>
        <end position="207"/>
    </location>
</feature>
<keyword evidence="8" id="KW-0862">Zinc</keyword>
<accession>A0AAU8LS18</accession>
<gene>
    <name evidence="14" type="ORF">Q3M24_17615</name>
</gene>
<dbReference type="KEGG" id="eaj:Q3M24_17615"/>
<keyword evidence="7 14" id="KW-0378">Hydrolase</keyword>
<evidence type="ECO:0000256" key="10">
    <source>
        <dbReference type="ARBA" id="ARBA00023049"/>
    </source>
</evidence>
<evidence type="ECO:0000256" key="6">
    <source>
        <dbReference type="ARBA" id="ARBA00022723"/>
    </source>
</evidence>
<dbReference type="GO" id="GO:0005886">
    <property type="term" value="C:plasma membrane"/>
    <property type="evidence" value="ECO:0007669"/>
    <property type="project" value="UniProtKB-SubCell"/>
</dbReference>
<evidence type="ECO:0000259" key="13">
    <source>
        <dbReference type="Pfam" id="PF01435"/>
    </source>
</evidence>
<dbReference type="CDD" id="cd07328">
    <property type="entry name" value="M48_Ste24p_like"/>
    <property type="match status" value="1"/>
</dbReference>
<evidence type="ECO:0000256" key="12">
    <source>
        <dbReference type="SAM" id="Phobius"/>
    </source>
</evidence>
<dbReference type="PANTHER" id="PTHR43221">
    <property type="entry name" value="PROTEASE HTPX"/>
    <property type="match status" value="1"/>
</dbReference>
<evidence type="ECO:0000313" key="14">
    <source>
        <dbReference type="EMBL" id="XCN72110.1"/>
    </source>
</evidence>
<dbReference type="PRINTS" id="PR00173">
    <property type="entry name" value="EDTRNSPORT"/>
</dbReference>
<evidence type="ECO:0000256" key="3">
    <source>
        <dbReference type="ARBA" id="ARBA00022475"/>
    </source>
</evidence>
<comment type="cofactor">
    <cofactor evidence="1">
        <name>Zn(2+)</name>
        <dbReference type="ChEBI" id="CHEBI:29105"/>
    </cofactor>
</comment>
<evidence type="ECO:0000256" key="5">
    <source>
        <dbReference type="ARBA" id="ARBA00022692"/>
    </source>
</evidence>
<reference evidence="14" key="1">
    <citation type="journal article" date="2024" name="Syst. Appl. Microbiol.">
        <title>First single-strain enrichments of Electrothrix cable bacteria, description of E. aestuarii sp. nov. and E. rattekaaiensis sp. nov., and proposal of a cable bacteria taxonomy following the rules of the SeqCode.</title>
        <authorList>
            <person name="Plum-Jensen L.E."/>
            <person name="Schramm A."/>
            <person name="Marshall I.P.G."/>
        </authorList>
    </citation>
    <scope>NUCLEOTIDE SEQUENCE</scope>
    <source>
        <strain evidence="14">Rat1</strain>
    </source>
</reference>
<sequence length="624" mass="71375">MIKTSSQSNITLSFLKTYVIPALLLFVIPSCSLWFFNHVQSSYDQQGLVSIERSIQQDSSMSKQEKADALEFFRSMPISQMLASSDPKFDRLRGGMSSDLQFNYKIFRWMILLSLISVISGIAVFLIAGLSVLCSLRSQTVQYYSLSVSWRLLRIFATVQVLIQGCLAVALSFWMTAFWAEVYYIKLIIIAAVLAMTAAFAVIAAIFKKIDDRFEVEGVVIEQGTNSQLWKDLEQICSKVGTTAPDQIVAGIDNNFFVTEHPITVNEKLYKGRTLFVSLSLLRVLHGSEADAVMAHEMAHFSGNDTLYSKKISPLLNRYEIYLTALHEGGGISKPVFYFMLCFRSLFEISLRKLGRQRELRADRIAAETISPHALAQSLLKISAYSDYRMQVEELLFSADQKLTTVDIPNRVQDGFPDFATAFVQDSQYLEGKTVHPFDSHPPMEQRLDKLGIQFTQDDVLSLLQEQADRRWYQHLDRAEEIEAQQWAAFEEQFKQIHEHVLAYRYLPETEEEQQIVLKYFPGVAFEKKKNGTLAIDYEKITYSDWKTPLRFDEIKDCTGKKSTLGHPQLRFDCTRKELGKRILRLDIFQAGQDAVVNALNEYYSRHLAMIEYRTKNVSDGKAD</sequence>
<evidence type="ECO:0000256" key="7">
    <source>
        <dbReference type="ARBA" id="ARBA00022801"/>
    </source>
</evidence>
<evidence type="ECO:0000256" key="9">
    <source>
        <dbReference type="ARBA" id="ARBA00022989"/>
    </source>
</evidence>
<keyword evidence="10 14" id="KW-0482">Metalloprotease</keyword>
<keyword evidence="6" id="KW-0479">Metal-binding</keyword>
<dbReference type="EMBL" id="CP159373">
    <property type="protein sequence ID" value="XCN72110.1"/>
    <property type="molecule type" value="Genomic_DNA"/>
</dbReference>
<evidence type="ECO:0000256" key="2">
    <source>
        <dbReference type="ARBA" id="ARBA00004651"/>
    </source>
</evidence>
<evidence type="ECO:0000256" key="11">
    <source>
        <dbReference type="ARBA" id="ARBA00023136"/>
    </source>
</evidence>
<dbReference type="Pfam" id="PF01435">
    <property type="entry name" value="Peptidase_M48"/>
    <property type="match status" value="1"/>
</dbReference>
<dbReference type="GO" id="GO:0046872">
    <property type="term" value="F:metal ion binding"/>
    <property type="evidence" value="ECO:0007669"/>
    <property type="project" value="UniProtKB-KW"/>
</dbReference>
<dbReference type="InterPro" id="IPR001915">
    <property type="entry name" value="Peptidase_M48"/>
</dbReference>
<protein>
    <submittedName>
        <fullName evidence="14">M48 family metalloprotease</fullName>
        <ecNumber evidence="14">3.4.24.-</ecNumber>
    </submittedName>
</protein>
<dbReference type="GO" id="GO:0006508">
    <property type="term" value="P:proteolysis"/>
    <property type="evidence" value="ECO:0007669"/>
    <property type="project" value="UniProtKB-KW"/>
</dbReference>
<feature type="transmembrane region" description="Helical" evidence="12">
    <location>
        <begin position="155"/>
        <end position="177"/>
    </location>
</feature>
<keyword evidence="5 12" id="KW-0812">Transmembrane</keyword>
<dbReference type="PANTHER" id="PTHR43221:SF1">
    <property type="entry name" value="PROTEASE HTPX"/>
    <property type="match status" value="1"/>
</dbReference>
<keyword evidence="3" id="KW-1003">Cell membrane</keyword>
<comment type="subcellular location">
    <subcellularLocation>
        <location evidence="2">Cell membrane</location>
        <topology evidence="2">Multi-pass membrane protein</topology>
    </subcellularLocation>
</comment>
<organism evidence="14">
    <name type="scientific">Candidatus Electrothrix aestuarii</name>
    <dbReference type="NCBI Taxonomy" id="3062594"/>
    <lineage>
        <taxon>Bacteria</taxon>
        <taxon>Pseudomonadati</taxon>
        <taxon>Thermodesulfobacteriota</taxon>
        <taxon>Desulfobulbia</taxon>
        <taxon>Desulfobulbales</taxon>
        <taxon>Desulfobulbaceae</taxon>
        <taxon>Candidatus Electrothrix</taxon>
    </lineage>
</organism>
<proteinExistence type="predicted"/>
<dbReference type="GO" id="GO:0004222">
    <property type="term" value="F:metalloendopeptidase activity"/>
    <property type="evidence" value="ECO:0007669"/>
    <property type="project" value="InterPro"/>
</dbReference>
<keyword evidence="11 12" id="KW-0472">Membrane</keyword>
<feature type="transmembrane region" description="Helical" evidence="12">
    <location>
        <begin position="12"/>
        <end position="36"/>
    </location>
</feature>
<evidence type="ECO:0000256" key="4">
    <source>
        <dbReference type="ARBA" id="ARBA00022670"/>
    </source>
</evidence>
<evidence type="ECO:0000256" key="8">
    <source>
        <dbReference type="ARBA" id="ARBA00022833"/>
    </source>
</evidence>